<dbReference type="GO" id="GO:0003723">
    <property type="term" value="F:RNA binding"/>
    <property type="evidence" value="ECO:0007669"/>
    <property type="project" value="UniProtKB-KW"/>
</dbReference>
<organism evidence="5 6">
    <name type="scientific">Daphnia pulex</name>
    <name type="common">Water flea</name>
    <dbReference type="NCBI Taxonomy" id="6669"/>
    <lineage>
        <taxon>Eukaryota</taxon>
        <taxon>Metazoa</taxon>
        <taxon>Ecdysozoa</taxon>
        <taxon>Arthropoda</taxon>
        <taxon>Crustacea</taxon>
        <taxon>Branchiopoda</taxon>
        <taxon>Diplostraca</taxon>
        <taxon>Cladocera</taxon>
        <taxon>Anomopoda</taxon>
        <taxon>Daphniidae</taxon>
        <taxon>Daphnia</taxon>
    </lineage>
</organism>
<evidence type="ECO:0000256" key="2">
    <source>
        <dbReference type="SAM" id="SignalP"/>
    </source>
</evidence>
<evidence type="ECO:0000313" key="5">
    <source>
        <dbReference type="EMBL" id="EFX73692.1"/>
    </source>
</evidence>
<dbReference type="EMBL" id="GL733106">
    <property type="protein sequence ID" value="EFX63345.1"/>
    <property type="molecule type" value="Genomic_DNA"/>
</dbReference>
<gene>
    <name evidence="5" type="ORF">DAPPUDRAFT_8266</name>
    <name evidence="4" type="ORF">DAPPUDRAFT_9256</name>
</gene>
<dbReference type="AlphaFoldDB" id="E9H3J5"/>
<keyword evidence="6" id="KW-1185">Reference proteome</keyword>
<keyword evidence="2" id="KW-0732">Signal</keyword>
<dbReference type="InterPro" id="IPR045137">
    <property type="entry name" value="RBM26/27"/>
</dbReference>
<evidence type="ECO:0000259" key="3">
    <source>
        <dbReference type="Pfam" id="PF01480"/>
    </source>
</evidence>
<dbReference type="PANTHER" id="PTHR14398:SF0">
    <property type="entry name" value="ZINC FINGER PROTEIN SWM"/>
    <property type="match status" value="1"/>
</dbReference>
<proteinExistence type="predicted"/>
<feature type="non-terminal residue" evidence="5">
    <location>
        <position position="1"/>
    </location>
</feature>
<dbReference type="Pfam" id="PF01480">
    <property type="entry name" value="PWI"/>
    <property type="match status" value="1"/>
</dbReference>
<keyword evidence="1" id="KW-0694">RNA-binding</keyword>
<feature type="non-terminal residue" evidence="5">
    <location>
        <position position="70"/>
    </location>
</feature>
<dbReference type="Proteomes" id="UP000000305">
    <property type="component" value="Unassembled WGS sequence"/>
</dbReference>
<dbReference type="OMA" id="WLTMELE"/>
<dbReference type="OrthoDB" id="443401at2759"/>
<dbReference type="KEGG" id="dpx:DAPPUDRAFT_9256"/>
<feature type="chain" id="PRO_5010831025" description="PWI domain-containing protein" evidence="2">
    <location>
        <begin position="25"/>
        <end position="70"/>
    </location>
</feature>
<feature type="signal peptide" evidence="2">
    <location>
        <begin position="1"/>
        <end position="24"/>
    </location>
</feature>
<feature type="domain" description="PWI" evidence="3">
    <location>
        <begin position="8"/>
        <end position="70"/>
    </location>
</feature>
<dbReference type="KEGG" id="dpx:DAPPUDRAFT_8266"/>
<dbReference type="PANTHER" id="PTHR14398">
    <property type="entry name" value="RNA RECOGNITION RRM/RNP DOMAIN"/>
    <property type="match status" value="1"/>
</dbReference>
<evidence type="ECO:0000256" key="1">
    <source>
        <dbReference type="ARBA" id="ARBA00022884"/>
    </source>
</evidence>
<dbReference type="eggNOG" id="KOG2135">
    <property type="taxonomic scope" value="Eukaryota"/>
</dbReference>
<protein>
    <recommendedName>
        <fullName evidence="3">PWI domain-containing protein</fullName>
    </recommendedName>
</protein>
<dbReference type="EMBL" id="GL732589">
    <property type="protein sequence ID" value="EFX73692.1"/>
    <property type="molecule type" value="Genomic_DNA"/>
</dbReference>
<accession>E9H3J5</accession>
<name>E9H3J5_DAPPU</name>
<dbReference type="InterPro" id="IPR002483">
    <property type="entry name" value="PWI_dom"/>
</dbReference>
<evidence type="ECO:0000313" key="4">
    <source>
        <dbReference type="EMBL" id="EFX63345.1"/>
    </source>
</evidence>
<sequence length="70" mass="7854">KMMIENPEALKLWLTAALAPLCDADPVVLAKHVLALLNKQIPDSELRGAMFDELDVFLQQETKGFVDQLF</sequence>
<dbReference type="STRING" id="6669.E9H3J5"/>
<dbReference type="HOGENOM" id="CLU_203580_0_0_1"/>
<reference evidence="5 6" key="1">
    <citation type="journal article" date="2011" name="Science">
        <title>The ecoresponsive genome of Daphnia pulex.</title>
        <authorList>
            <person name="Colbourne J.K."/>
            <person name="Pfrender M.E."/>
            <person name="Gilbert D."/>
            <person name="Thomas W.K."/>
            <person name="Tucker A."/>
            <person name="Oakley T.H."/>
            <person name="Tokishita S."/>
            <person name="Aerts A."/>
            <person name="Arnold G.J."/>
            <person name="Basu M.K."/>
            <person name="Bauer D.J."/>
            <person name="Caceres C.E."/>
            <person name="Carmel L."/>
            <person name="Casola C."/>
            <person name="Choi J.H."/>
            <person name="Detter J.C."/>
            <person name="Dong Q."/>
            <person name="Dusheyko S."/>
            <person name="Eads B.D."/>
            <person name="Frohlich T."/>
            <person name="Geiler-Samerotte K.A."/>
            <person name="Gerlach D."/>
            <person name="Hatcher P."/>
            <person name="Jogdeo S."/>
            <person name="Krijgsveld J."/>
            <person name="Kriventseva E.V."/>
            <person name="Kultz D."/>
            <person name="Laforsch C."/>
            <person name="Lindquist E."/>
            <person name="Lopez J."/>
            <person name="Manak J.R."/>
            <person name="Muller J."/>
            <person name="Pangilinan J."/>
            <person name="Patwardhan R.P."/>
            <person name="Pitluck S."/>
            <person name="Pritham E.J."/>
            <person name="Rechtsteiner A."/>
            <person name="Rho M."/>
            <person name="Rogozin I.B."/>
            <person name="Sakarya O."/>
            <person name="Salamov A."/>
            <person name="Schaack S."/>
            <person name="Shapiro H."/>
            <person name="Shiga Y."/>
            <person name="Skalitzky C."/>
            <person name="Smith Z."/>
            <person name="Souvorov A."/>
            <person name="Sung W."/>
            <person name="Tang Z."/>
            <person name="Tsuchiya D."/>
            <person name="Tu H."/>
            <person name="Vos H."/>
            <person name="Wang M."/>
            <person name="Wolf Y.I."/>
            <person name="Yamagata H."/>
            <person name="Yamada T."/>
            <person name="Ye Y."/>
            <person name="Shaw J.R."/>
            <person name="Andrews J."/>
            <person name="Crease T.J."/>
            <person name="Tang H."/>
            <person name="Lucas S.M."/>
            <person name="Robertson H.M."/>
            <person name="Bork P."/>
            <person name="Koonin E.V."/>
            <person name="Zdobnov E.M."/>
            <person name="Grigoriev I.V."/>
            <person name="Lynch M."/>
            <person name="Boore J.L."/>
        </authorList>
    </citation>
    <scope>NUCLEOTIDE SEQUENCE [LARGE SCALE GENOMIC DNA]</scope>
</reference>
<evidence type="ECO:0000313" key="6">
    <source>
        <dbReference type="Proteomes" id="UP000000305"/>
    </source>
</evidence>